<dbReference type="AlphaFoldDB" id="A0AAE3QC01"/>
<dbReference type="InterPro" id="IPR005122">
    <property type="entry name" value="Uracil-DNA_glycosylase-like"/>
</dbReference>
<dbReference type="Pfam" id="PF03167">
    <property type="entry name" value="UDG"/>
    <property type="match status" value="1"/>
</dbReference>
<keyword evidence="4" id="KW-1185">Reference proteome</keyword>
<name>A0AAE3QC01_9HYPH</name>
<dbReference type="SUPFAM" id="SSF52141">
    <property type="entry name" value="Uracil-DNA glycosylase-like"/>
    <property type="match status" value="1"/>
</dbReference>
<reference evidence="3" key="1">
    <citation type="submission" date="2022-03" db="EMBL/GenBank/DDBJ databases">
        <title>Fererhizobium litorale gen. nov., sp. nov., isolated from sandy sediments of the Sea of Japan seashore.</title>
        <authorList>
            <person name="Romanenko L."/>
            <person name="Kurilenko V."/>
            <person name="Otstavnykh N."/>
            <person name="Svetashev V."/>
            <person name="Tekutyeva L."/>
            <person name="Isaeva M."/>
            <person name="Mikhailov V."/>
        </authorList>
    </citation>
    <scope>NUCLEOTIDE SEQUENCE</scope>
    <source>
        <strain evidence="3">KMM 9576</strain>
    </source>
</reference>
<dbReference type="Proteomes" id="UP001161580">
    <property type="component" value="Unassembled WGS sequence"/>
</dbReference>
<evidence type="ECO:0000256" key="1">
    <source>
        <dbReference type="SAM" id="MobiDB-lite"/>
    </source>
</evidence>
<accession>A0AAE3QC01</accession>
<evidence type="ECO:0000259" key="2">
    <source>
        <dbReference type="Pfam" id="PF03167"/>
    </source>
</evidence>
<dbReference type="CDD" id="cd10035">
    <property type="entry name" value="UDG_like"/>
    <property type="match status" value="1"/>
</dbReference>
<proteinExistence type="predicted"/>
<dbReference type="InterPro" id="IPR036895">
    <property type="entry name" value="Uracil-DNA_glycosylase-like_sf"/>
</dbReference>
<evidence type="ECO:0000313" key="3">
    <source>
        <dbReference type="EMBL" id="MDI7920840.1"/>
    </source>
</evidence>
<dbReference type="EMBL" id="JALDYZ010000001">
    <property type="protein sequence ID" value="MDI7920840.1"/>
    <property type="molecule type" value="Genomic_DNA"/>
</dbReference>
<feature type="region of interest" description="Disordered" evidence="1">
    <location>
        <begin position="214"/>
        <end position="234"/>
    </location>
</feature>
<protein>
    <submittedName>
        <fullName evidence="3">Uracil-DNA glycosylase</fullName>
    </submittedName>
</protein>
<feature type="domain" description="Uracil-DNA glycosylase-like" evidence="2">
    <location>
        <begin position="91"/>
        <end position="197"/>
    </location>
</feature>
<gene>
    <name evidence="3" type="ORF">MRS75_01935</name>
</gene>
<evidence type="ECO:0000313" key="4">
    <source>
        <dbReference type="Proteomes" id="UP001161580"/>
    </source>
</evidence>
<dbReference type="RefSeq" id="WP_311785001.1">
    <property type="nucleotide sequence ID" value="NZ_JALDYY010000001.1"/>
</dbReference>
<comment type="caution">
    <text evidence="3">The sequence shown here is derived from an EMBL/GenBank/DDBJ whole genome shotgun (WGS) entry which is preliminary data.</text>
</comment>
<dbReference type="Gene3D" id="3.40.470.10">
    <property type="entry name" value="Uracil-DNA glycosylase-like domain"/>
    <property type="match status" value="1"/>
</dbReference>
<sequence length="234" mass="26218">MRLETAYDFVDCLSGMRFADVFNPYSDICAACDLPQAPDIRRCNLVSVLDSILRNGVATIWIGRDLGYRGGRRTGLALTDELHLVACAELLGSRPLHRATHGPAIAEPTARIVWDLLNETRSPVLLWNVFPFHPHSPEHALTNRTHTRMEAEACHHLLAWLLERLAPRYVVAIGGHARSTLGRLDIEALAVRHPSYGGKADFLSSMRDFRRSAEVRSGERSTAEDFKDQDVPER</sequence>
<organism evidence="3 4">
    <name type="scientific">Ferirhizobium litorale</name>
    <dbReference type="NCBI Taxonomy" id="2927786"/>
    <lineage>
        <taxon>Bacteria</taxon>
        <taxon>Pseudomonadati</taxon>
        <taxon>Pseudomonadota</taxon>
        <taxon>Alphaproteobacteria</taxon>
        <taxon>Hyphomicrobiales</taxon>
        <taxon>Rhizobiaceae</taxon>
        <taxon>Ferirhizobium</taxon>
    </lineage>
</organism>